<comment type="catalytic activity">
    <reaction evidence="1">
        <text>3',5'-cyclic CMP + H2O = CMP + H(+)</text>
        <dbReference type="Rhea" id="RHEA:72675"/>
        <dbReference type="ChEBI" id="CHEBI:15377"/>
        <dbReference type="ChEBI" id="CHEBI:15378"/>
        <dbReference type="ChEBI" id="CHEBI:58003"/>
        <dbReference type="ChEBI" id="CHEBI:60377"/>
    </reaction>
    <physiologicalReaction direction="left-to-right" evidence="1">
        <dbReference type="Rhea" id="RHEA:72676"/>
    </physiologicalReaction>
</comment>
<dbReference type="AlphaFoldDB" id="A0A9X2B1G0"/>
<reference evidence="5" key="1">
    <citation type="submission" date="2022-04" db="EMBL/GenBank/DDBJ databases">
        <title>Paenibacillus mangrovi sp. nov., a novel endophytic bacterium isolated from bark of Kandelia candel.</title>
        <authorList>
            <person name="Tuo L."/>
        </authorList>
    </citation>
    <scope>NUCLEOTIDE SEQUENCE</scope>
    <source>
        <strain evidence="5">KQZ6P-2</strain>
    </source>
</reference>
<dbReference type="CDD" id="cd07721">
    <property type="entry name" value="yflN-like_MBL-fold"/>
    <property type="match status" value="1"/>
</dbReference>
<evidence type="ECO:0000256" key="1">
    <source>
        <dbReference type="ARBA" id="ARBA00034221"/>
    </source>
</evidence>
<protein>
    <submittedName>
        <fullName evidence="5">MBL fold metallo-hydrolase</fullName>
    </submittedName>
</protein>
<sequence length="233" mass="26303">MKIIQLDLKFMYNEIEMVIHPTVIQDDHETILVDCGYPGMLPLLEEELNNKGISPESLTKVLITHHDDDHMGALYELIEKYPNIQVIASDMEQDYISGQKKSLRLIQAEEMLQYLPESEKDFGLAFIDRLKNIKNVPVDLVVTDGDTLEWAGGCTILSTPGHTPGHISIYNQKLDTVITGDAAVIEDNTLKVANPNFALNLADAEKSLNKLINLNARKYYCYHGGLYVNEHFE</sequence>
<dbReference type="Pfam" id="PF00753">
    <property type="entry name" value="Lactamase_B"/>
    <property type="match status" value="1"/>
</dbReference>
<feature type="domain" description="Metallo-beta-lactamase" evidence="4">
    <location>
        <begin position="18"/>
        <end position="223"/>
    </location>
</feature>
<dbReference type="InterPro" id="IPR050855">
    <property type="entry name" value="NDM-1-like"/>
</dbReference>
<name>A0A9X2B1G0_9BACL</name>
<dbReference type="EMBL" id="JALIRP010000002">
    <property type="protein sequence ID" value="MCJ8011489.1"/>
    <property type="molecule type" value="Genomic_DNA"/>
</dbReference>
<dbReference type="SMART" id="SM00849">
    <property type="entry name" value="Lactamase_B"/>
    <property type="match status" value="1"/>
</dbReference>
<evidence type="ECO:0000256" key="2">
    <source>
        <dbReference type="ARBA" id="ARBA00034301"/>
    </source>
</evidence>
<comment type="caution">
    <text evidence="5">The sequence shown here is derived from an EMBL/GenBank/DDBJ whole genome shotgun (WGS) entry which is preliminary data.</text>
</comment>
<dbReference type="RefSeq" id="WP_244722389.1">
    <property type="nucleotide sequence ID" value="NZ_JALIRP010000002.1"/>
</dbReference>
<dbReference type="InterPro" id="IPR036866">
    <property type="entry name" value="RibonucZ/Hydroxyglut_hydro"/>
</dbReference>
<dbReference type="Gene3D" id="3.60.15.10">
    <property type="entry name" value="Ribonuclease Z/Hydroxyacylglutathione hydrolase-like"/>
    <property type="match status" value="1"/>
</dbReference>
<keyword evidence="6" id="KW-1185">Reference proteome</keyword>
<dbReference type="Proteomes" id="UP001139347">
    <property type="component" value="Unassembled WGS sequence"/>
</dbReference>
<dbReference type="PANTHER" id="PTHR42951:SF15">
    <property type="entry name" value="METALLO-BETA-LACTAMASE SUPERFAMILY PROTEIN"/>
    <property type="match status" value="1"/>
</dbReference>
<dbReference type="PANTHER" id="PTHR42951">
    <property type="entry name" value="METALLO-BETA-LACTAMASE DOMAIN-CONTAINING"/>
    <property type="match status" value="1"/>
</dbReference>
<accession>A0A9X2B1G0</accession>
<gene>
    <name evidence="5" type="ORF">MUG84_06970</name>
</gene>
<evidence type="ECO:0000256" key="3">
    <source>
        <dbReference type="ARBA" id="ARBA00048505"/>
    </source>
</evidence>
<dbReference type="InterPro" id="IPR001279">
    <property type="entry name" value="Metallo-B-lactamas"/>
</dbReference>
<proteinExistence type="predicted"/>
<dbReference type="SUPFAM" id="SSF56281">
    <property type="entry name" value="Metallo-hydrolase/oxidoreductase"/>
    <property type="match status" value="1"/>
</dbReference>
<evidence type="ECO:0000313" key="6">
    <source>
        <dbReference type="Proteomes" id="UP001139347"/>
    </source>
</evidence>
<comment type="function">
    <text evidence="2">Counteracts the endogenous Pycsar antiviral defense system. Phosphodiesterase that enables metal-dependent hydrolysis of host cyclic nucleotide Pycsar defense signals such as cCMP and cUMP.</text>
</comment>
<comment type="catalytic activity">
    <reaction evidence="3">
        <text>3',5'-cyclic UMP + H2O = UMP + H(+)</text>
        <dbReference type="Rhea" id="RHEA:70575"/>
        <dbReference type="ChEBI" id="CHEBI:15377"/>
        <dbReference type="ChEBI" id="CHEBI:15378"/>
        <dbReference type="ChEBI" id="CHEBI:57865"/>
        <dbReference type="ChEBI" id="CHEBI:184387"/>
    </reaction>
    <physiologicalReaction direction="left-to-right" evidence="3">
        <dbReference type="Rhea" id="RHEA:70576"/>
    </physiologicalReaction>
</comment>
<evidence type="ECO:0000313" key="5">
    <source>
        <dbReference type="EMBL" id="MCJ8011489.1"/>
    </source>
</evidence>
<evidence type="ECO:0000259" key="4">
    <source>
        <dbReference type="SMART" id="SM00849"/>
    </source>
</evidence>
<organism evidence="5 6">
    <name type="scientific">Paenibacillus mangrovi</name>
    <dbReference type="NCBI Taxonomy" id="2931978"/>
    <lineage>
        <taxon>Bacteria</taxon>
        <taxon>Bacillati</taxon>
        <taxon>Bacillota</taxon>
        <taxon>Bacilli</taxon>
        <taxon>Bacillales</taxon>
        <taxon>Paenibacillaceae</taxon>
        <taxon>Paenibacillus</taxon>
    </lineage>
</organism>